<dbReference type="Pfam" id="PF02458">
    <property type="entry name" value="Transferase"/>
    <property type="match status" value="1"/>
</dbReference>
<dbReference type="STRING" id="4155.A0A022PYU0"/>
<comment type="similarity">
    <text evidence="1">Belongs to the plant acyltransferase family.</text>
</comment>
<organism evidence="3 4">
    <name type="scientific">Erythranthe guttata</name>
    <name type="common">Yellow monkey flower</name>
    <name type="synonym">Mimulus guttatus</name>
    <dbReference type="NCBI Taxonomy" id="4155"/>
    <lineage>
        <taxon>Eukaryota</taxon>
        <taxon>Viridiplantae</taxon>
        <taxon>Streptophyta</taxon>
        <taxon>Embryophyta</taxon>
        <taxon>Tracheophyta</taxon>
        <taxon>Spermatophyta</taxon>
        <taxon>Magnoliopsida</taxon>
        <taxon>eudicotyledons</taxon>
        <taxon>Gunneridae</taxon>
        <taxon>Pentapetalae</taxon>
        <taxon>asterids</taxon>
        <taxon>lamiids</taxon>
        <taxon>Lamiales</taxon>
        <taxon>Phrymaceae</taxon>
        <taxon>Erythranthe</taxon>
    </lineage>
</organism>
<protein>
    <submittedName>
        <fullName evidence="3">Uncharacterized protein</fullName>
    </submittedName>
</protein>
<dbReference type="PANTHER" id="PTHR31642">
    <property type="entry name" value="TRICHOTHECENE 3-O-ACETYLTRANSFERASE"/>
    <property type="match status" value="1"/>
</dbReference>
<evidence type="ECO:0000256" key="2">
    <source>
        <dbReference type="SAM" id="MobiDB-lite"/>
    </source>
</evidence>
<dbReference type="InterPro" id="IPR023213">
    <property type="entry name" value="CAT-like_dom_sf"/>
</dbReference>
<evidence type="ECO:0000313" key="3">
    <source>
        <dbReference type="EMBL" id="EYU20679.1"/>
    </source>
</evidence>
<dbReference type="KEGG" id="egt:105976699"/>
<dbReference type="InterPro" id="IPR050317">
    <property type="entry name" value="Plant_Fungal_Acyltransferase"/>
</dbReference>
<dbReference type="eggNOG" id="ENOG502QT8C">
    <property type="taxonomic scope" value="Eukaryota"/>
</dbReference>
<feature type="region of interest" description="Disordered" evidence="2">
    <location>
        <begin position="207"/>
        <end position="228"/>
    </location>
</feature>
<sequence length="445" mass="49591">MKIISPNPAMKDLKVKIEESKLVFPSQQTQKRSFFLSDVDHFLCYNIQTAYFFKANPDYPPESIARRLKMAVEKVLVPYDFMAGRLKWNHQSGRLEIDCNSQGAGFVFASSEFTLEELGDLLSPNPAFQQLAVDKLPGLDDDKQPLCVFQVTSFNCGGFAFGMSNDHVLLDGLAAKMFRENLASQAFDDDRPLPFVPINDRRLLPVRLPPHVPLPQPSPPPPPPNDQNIDNVDFKVVKLSSSDINLLKAKAAADNIESGKISTFNVVAALLWRCRALSSPCINDNKDSTIVTVLDVRSRVKPPLPPEYCGNAVGVAYASAKCEDIEKWAFSKLVEMVGEGINRANEEYGVESGGVTIDWWEIKRKVLCGEDVLLTPWSGLGFDRVVFPWGKSVHFGPLVDPLQMCFVILNGEADDDGVGVNVLCVQPAQLMDRILFHLHHFFQHM</sequence>
<feature type="compositionally biased region" description="Pro residues" evidence="2">
    <location>
        <begin position="207"/>
        <end position="225"/>
    </location>
</feature>
<dbReference type="EMBL" id="KI632259">
    <property type="protein sequence ID" value="EYU20679.1"/>
    <property type="molecule type" value="Genomic_DNA"/>
</dbReference>
<evidence type="ECO:0000256" key="1">
    <source>
        <dbReference type="ARBA" id="ARBA00009861"/>
    </source>
</evidence>
<reference evidence="3 4" key="1">
    <citation type="journal article" date="2013" name="Proc. Natl. Acad. Sci. U.S.A.">
        <title>Fine-scale variation in meiotic recombination in Mimulus inferred from population shotgun sequencing.</title>
        <authorList>
            <person name="Hellsten U."/>
            <person name="Wright K.M."/>
            <person name="Jenkins J."/>
            <person name="Shu S."/>
            <person name="Yuan Y."/>
            <person name="Wessler S.R."/>
            <person name="Schmutz J."/>
            <person name="Willis J.H."/>
            <person name="Rokhsar D.S."/>
        </authorList>
    </citation>
    <scope>NUCLEOTIDE SEQUENCE [LARGE SCALE GENOMIC DNA]</scope>
    <source>
        <strain evidence="4">cv. DUN x IM62</strain>
    </source>
</reference>
<name>A0A022PYU0_ERYGU</name>
<dbReference type="AlphaFoldDB" id="A0A022PYU0"/>
<keyword evidence="4" id="KW-1185">Reference proteome</keyword>
<dbReference type="Gene3D" id="3.30.559.10">
    <property type="entry name" value="Chloramphenicol acetyltransferase-like domain"/>
    <property type="match status" value="2"/>
</dbReference>
<evidence type="ECO:0000313" key="4">
    <source>
        <dbReference type="Proteomes" id="UP000030748"/>
    </source>
</evidence>
<proteinExistence type="inferred from homology"/>
<accession>A0A022PYU0</accession>
<dbReference type="OMA" id="GIQICIA"/>
<dbReference type="GO" id="GO:0016747">
    <property type="term" value="F:acyltransferase activity, transferring groups other than amino-acyl groups"/>
    <property type="evidence" value="ECO:0000318"/>
    <property type="project" value="GO_Central"/>
</dbReference>
<dbReference type="PhylomeDB" id="A0A022PYU0"/>
<dbReference type="Proteomes" id="UP000030748">
    <property type="component" value="Unassembled WGS sequence"/>
</dbReference>
<gene>
    <name evidence="3" type="ORF">MIMGU_mgv1a006412mg</name>
</gene>
<dbReference type="OrthoDB" id="671439at2759"/>
<dbReference type="PANTHER" id="PTHR31642:SF189">
    <property type="entry name" value="ACYLTRANSFERASE GLAUCE"/>
    <property type="match status" value="1"/>
</dbReference>
<dbReference type="SMR" id="A0A022PYU0"/>